<dbReference type="PANTHER" id="PTHR48100:SF1">
    <property type="entry name" value="HISTIDINE PHOSPHATASE FAMILY PROTEIN-RELATED"/>
    <property type="match status" value="1"/>
</dbReference>
<dbReference type="InterPro" id="IPR050275">
    <property type="entry name" value="PGM_Phosphatase"/>
</dbReference>
<evidence type="ECO:0000313" key="2">
    <source>
        <dbReference type="Proteomes" id="UP001064632"/>
    </source>
</evidence>
<dbReference type="RefSeq" id="WP_261693629.1">
    <property type="nucleotide sequence ID" value="NZ_CP104694.1"/>
</dbReference>
<dbReference type="SUPFAM" id="SSF53254">
    <property type="entry name" value="Phosphoglycerate mutase-like"/>
    <property type="match status" value="1"/>
</dbReference>
<name>A0ABY6BAU1_9GAMM</name>
<protein>
    <submittedName>
        <fullName evidence="1">Histidine phosphatase family protein</fullName>
    </submittedName>
</protein>
<evidence type="ECO:0000313" key="1">
    <source>
        <dbReference type="EMBL" id="UXI66646.1"/>
    </source>
</evidence>
<dbReference type="InterPro" id="IPR029033">
    <property type="entry name" value="His_PPase_superfam"/>
</dbReference>
<organism evidence="1 2">
    <name type="scientific">Tahibacter amnicola</name>
    <dbReference type="NCBI Taxonomy" id="2976241"/>
    <lineage>
        <taxon>Bacteria</taxon>
        <taxon>Pseudomonadati</taxon>
        <taxon>Pseudomonadota</taxon>
        <taxon>Gammaproteobacteria</taxon>
        <taxon>Lysobacterales</taxon>
        <taxon>Rhodanobacteraceae</taxon>
        <taxon>Tahibacter</taxon>
    </lineage>
</organism>
<dbReference type="Pfam" id="PF00300">
    <property type="entry name" value="His_Phos_1"/>
    <property type="match status" value="1"/>
</dbReference>
<dbReference type="SMART" id="SM00855">
    <property type="entry name" value="PGAM"/>
    <property type="match status" value="1"/>
</dbReference>
<dbReference type="Proteomes" id="UP001064632">
    <property type="component" value="Chromosome"/>
</dbReference>
<dbReference type="PANTHER" id="PTHR48100">
    <property type="entry name" value="BROAD-SPECIFICITY PHOSPHATASE YOR283W-RELATED"/>
    <property type="match status" value="1"/>
</dbReference>
<sequence length="232" mass="25511">MATEKPALALLACRHGHSVGNAARADALQRGLLEIDSPLSDAQFPLTGYGRLQADALGRTIAALPASERPTRIICSPHLRALETADGIIRQLPGVRMDFSLDARLRPKSFGVLERLTDLGVQHRFPHLAAQRKEIGRFHFCPPGGESRCDVVLRVRECLREWQSRAGEERILLVTHQVVINALDFLLGSNRANAMATDADGWVPNAQIFRYRLGEAAMADTVRLVRDIPVAA</sequence>
<proteinExistence type="predicted"/>
<keyword evidence="2" id="KW-1185">Reference proteome</keyword>
<dbReference type="EMBL" id="CP104694">
    <property type="protein sequence ID" value="UXI66646.1"/>
    <property type="molecule type" value="Genomic_DNA"/>
</dbReference>
<reference evidence="1" key="1">
    <citation type="submission" date="2022-09" db="EMBL/GenBank/DDBJ databases">
        <title>Tahibacter sp. nov., isolated from a fresh water.</title>
        <authorList>
            <person name="Baek J.H."/>
            <person name="Lee J.K."/>
            <person name="Kim J.M."/>
            <person name="Jeon C.O."/>
        </authorList>
    </citation>
    <scope>NUCLEOTIDE SEQUENCE</scope>
    <source>
        <strain evidence="1">W38</strain>
    </source>
</reference>
<dbReference type="InterPro" id="IPR013078">
    <property type="entry name" value="His_Pase_superF_clade-1"/>
</dbReference>
<gene>
    <name evidence="1" type="ORF">N4264_18075</name>
</gene>
<dbReference type="CDD" id="cd07067">
    <property type="entry name" value="HP_PGM_like"/>
    <property type="match status" value="1"/>
</dbReference>
<accession>A0ABY6BAU1</accession>
<dbReference type="Gene3D" id="3.40.50.1240">
    <property type="entry name" value="Phosphoglycerate mutase-like"/>
    <property type="match status" value="1"/>
</dbReference>